<evidence type="ECO:0000313" key="3">
    <source>
        <dbReference type="Proteomes" id="UP000837857"/>
    </source>
</evidence>
<keyword evidence="3" id="KW-1185">Reference proteome</keyword>
<organism evidence="2 3">
    <name type="scientific">Iphiclides podalirius</name>
    <name type="common">scarce swallowtail</name>
    <dbReference type="NCBI Taxonomy" id="110791"/>
    <lineage>
        <taxon>Eukaryota</taxon>
        <taxon>Metazoa</taxon>
        <taxon>Ecdysozoa</taxon>
        <taxon>Arthropoda</taxon>
        <taxon>Hexapoda</taxon>
        <taxon>Insecta</taxon>
        <taxon>Pterygota</taxon>
        <taxon>Neoptera</taxon>
        <taxon>Endopterygota</taxon>
        <taxon>Lepidoptera</taxon>
        <taxon>Glossata</taxon>
        <taxon>Ditrysia</taxon>
        <taxon>Papilionoidea</taxon>
        <taxon>Papilionidae</taxon>
        <taxon>Papilioninae</taxon>
        <taxon>Iphiclides</taxon>
    </lineage>
</organism>
<accession>A0ABN8I0I1</accession>
<sequence length="202" mass="21952">MRSRIKSEGNSRKVLFTKRVGACGTRLCALPDAMKGKIVVFVAGDALASPNGRRMTAQECRTPLARISRVAFERSQCQRYKFEQRSRWKHLFGELSGKFNRHVGGDKSPEGALINPGACRMTSQTSPEGVGGDKIKLSRPISCPPETSGRSTATGSPHLTCGYGDIHHGIGIVKSRSFSNTGLSNRRKRSCPFGASRKLASE</sequence>
<evidence type="ECO:0000313" key="2">
    <source>
        <dbReference type="EMBL" id="CAH2045453.1"/>
    </source>
</evidence>
<dbReference type="EMBL" id="OW152828">
    <property type="protein sequence ID" value="CAH2045453.1"/>
    <property type="molecule type" value="Genomic_DNA"/>
</dbReference>
<proteinExistence type="predicted"/>
<gene>
    <name evidence="2" type="ORF">IPOD504_LOCUS5080</name>
</gene>
<reference evidence="2" key="1">
    <citation type="submission" date="2022-03" db="EMBL/GenBank/DDBJ databases">
        <authorList>
            <person name="Martin H S."/>
        </authorList>
    </citation>
    <scope>NUCLEOTIDE SEQUENCE</scope>
</reference>
<dbReference type="Proteomes" id="UP000837857">
    <property type="component" value="Chromosome 16"/>
</dbReference>
<feature type="region of interest" description="Disordered" evidence="1">
    <location>
        <begin position="181"/>
        <end position="202"/>
    </location>
</feature>
<evidence type="ECO:0000256" key="1">
    <source>
        <dbReference type="SAM" id="MobiDB-lite"/>
    </source>
</evidence>
<name>A0ABN8I0I1_9NEOP</name>
<feature type="region of interest" description="Disordered" evidence="1">
    <location>
        <begin position="122"/>
        <end position="156"/>
    </location>
</feature>
<protein>
    <submittedName>
        <fullName evidence="2">Uncharacterized protein</fullName>
    </submittedName>
</protein>
<feature type="non-terminal residue" evidence="2">
    <location>
        <position position="202"/>
    </location>
</feature>